<gene>
    <name evidence="3" type="ORF">L9F63_000265</name>
</gene>
<dbReference type="InterPro" id="IPR015947">
    <property type="entry name" value="PUA-like_sf"/>
</dbReference>
<evidence type="ECO:0000259" key="1">
    <source>
        <dbReference type="Pfam" id="PF06221"/>
    </source>
</evidence>
<dbReference type="GO" id="GO:0008270">
    <property type="term" value="F:zinc ion binding"/>
    <property type="evidence" value="ECO:0007669"/>
    <property type="project" value="InterPro"/>
</dbReference>
<protein>
    <recommendedName>
        <fullName evidence="5">Zinc finger C2HC5-type domain-containing protein</fullName>
    </recommendedName>
</protein>
<dbReference type="AlphaFoldDB" id="A0AAD8ALW6"/>
<evidence type="ECO:0000259" key="2">
    <source>
        <dbReference type="Pfam" id="PF23134"/>
    </source>
</evidence>
<dbReference type="GO" id="GO:0072344">
    <property type="term" value="P:rescue of stalled ribosome"/>
    <property type="evidence" value="ECO:0007669"/>
    <property type="project" value="InterPro"/>
</dbReference>
<organism evidence="3 4">
    <name type="scientific">Diploptera punctata</name>
    <name type="common">Pacific beetle cockroach</name>
    <dbReference type="NCBI Taxonomy" id="6984"/>
    <lineage>
        <taxon>Eukaryota</taxon>
        <taxon>Metazoa</taxon>
        <taxon>Ecdysozoa</taxon>
        <taxon>Arthropoda</taxon>
        <taxon>Hexapoda</taxon>
        <taxon>Insecta</taxon>
        <taxon>Pterygota</taxon>
        <taxon>Neoptera</taxon>
        <taxon>Polyneoptera</taxon>
        <taxon>Dictyoptera</taxon>
        <taxon>Blattodea</taxon>
        <taxon>Blaberoidea</taxon>
        <taxon>Blaberidae</taxon>
        <taxon>Diplopterinae</taxon>
        <taxon>Diploptera</taxon>
    </lineage>
</organism>
<evidence type="ECO:0000313" key="4">
    <source>
        <dbReference type="Proteomes" id="UP001233999"/>
    </source>
</evidence>
<dbReference type="Proteomes" id="UP001233999">
    <property type="component" value="Unassembled WGS sequence"/>
</dbReference>
<feature type="domain" description="TRIP4/RQT4 C2HC5-type zinc finger" evidence="1">
    <location>
        <begin position="31"/>
        <end position="76"/>
    </location>
</feature>
<dbReference type="SUPFAM" id="SSF88697">
    <property type="entry name" value="PUA domain-like"/>
    <property type="match status" value="1"/>
</dbReference>
<dbReference type="PANTHER" id="PTHR12963:SF4">
    <property type="entry name" value="ACTIVATING SIGNAL COINTEGRATOR 1"/>
    <property type="match status" value="1"/>
</dbReference>
<dbReference type="EMBL" id="JASPKZ010000012">
    <property type="protein sequence ID" value="KAJ9601522.1"/>
    <property type="molecule type" value="Genomic_DNA"/>
</dbReference>
<dbReference type="InterPro" id="IPR009349">
    <property type="entry name" value="TRIP4/RQT4_C2HC5_Znf"/>
</dbReference>
<comment type="caution">
    <text evidence="3">The sequence shown here is derived from an EMBL/GenBank/DDBJ whole genome shotgun (WGS) entry which is preliminary data.</text>
</comment>
<reference evidence="3" key="2">
    <citation type="submission" date="2023-05" db="EMBL/GenBank/DDBJ databases">
        <authorList>
            <person name="Fouks B."/>
        </authorList>
    </citation>
    <scope>NUCLEOTIDE SEQUENCE</scope>
    <source>
        <strain evidence="3">Stay&amp;Tobe</strain>
        <tissue evidence="3">Testes</tissue>
    </source>
</reference>
<dbReference type="Pfam" id="PF23134">
    <property type="entry name" value="TRIP4_3rd"/>
    <property type="match status" value="1"/>
</dbReference>
<reference evidence="3" key="1">
    <citation type="journal article" date="2023" name="IScience">
        <title>Live-bearing cockroach genome reveals convergent evolutionary mechanisms linked to viviparity in insects and beyond.</title>
        <authorList>
            <person name="Fouks B."/>
            <person name="Harrison M.C."/>
            <person name="Mikhailova A.A."/>
            <person name="Marchal E."/>
            <person name="English S."/>
            <person name="Carruthers M."/>
            <person name="Jennings E.C."/>
            <person name="Chiamaka E.L."/>
            <person name="Frigard R.A."/>
            <person name="Pippel M."/>
            <person name="Attardo G.M."/>
            <person name="Benoit J.B."/>
            <person name="Bornberg-Bauer E."/>
            <person name="Tobe S.S."/>
        </authorList>
    </citation>
    <scope>NUCLEOTIDE SEQUENCE</scope>
    <source>
        <strain evidence="3">Stay&amp;Tobe</strain>
    </source>
</reference>
<sequence>MEPQGKKKNKFVNLYSADGQAKDVILLKGRHRCDCQASKHKLINNCMKCGRIVCEQEGSGPCLFCNNLVCSRDEQQLLNSGTKQANQLYQKLVDQKRPEGWESAVEHRNRLLEYDRTSERRTKVIDDESDYFTVNSVWLSKTEREKLRQREEELRAKQHTSRLDRKVTLDFAGRQVVDDVEFELLYDVDDVVLKEISESVQDNFVSNVNPTIMHSGPVFQDSVASESNKLMSDSAVNMSTHRRVQDREMLEMSDEAASKVPTTEEIRQTEHLYKVLTGEKIIKFPSQYPTGCLLGCVTVVDCMPQEEYRKKFPEGESDSPFVFICEDPKVLPIRFPVQGKHKIYKLDPKIHTAALKCLQRMAKIQAERISAQH</sequence>
<dbReference type="CDD" id="cd06554">
    <property type="entry name" value="ASCH_ASC-1_like"/>
    <property type="match status" value="1"/>
</dbReference>
<dbReference type="GO" id="GO:0180022">
    <property type="term" value="C:RQC-trigger complex"/>
    <property type="evidence" value="ECO:0007669"/>
    <property type="project" value="InterPro"/>
</dbReference>
<proteinExistence type="predicted"/>
<keyword evidence="4" id="KW-1185">Reference proteome</keyword>
<accession>A0AAD8ALW6</accession>
<dbReference type="PANTHER" id="PTHR12963">
    <property type="entry name" value="THYROID RECEPTOR INTERACTING PROTEIN RELATED"/>
    <property type="match status" value="1"/>
</dbReference>
<dbReference type="Pfam" id="PF06221">
    <property type="entry name" value="zf-C2HC5"/>
    <property type="match status" value="1"/>
</dbReference>
<dbReference type="GO" id="GO:0005634">
    <property type="term" value="C:nucleus"/>
    <property type="evidence" value="ECO:0007669"/>
    <property type="project" value="InterPro"/>
</dbReference>
<evidence type="ECO:0008006" key="5">
    <source>
        <dbReference type="Google" id="ProtNLM"/>
    </source>
</evidence>
<dbReference type="InterPro" id="IPR056993">
    <property type="entry name" value="TRIP4_3rd_dom"/>
</dbReference>
<name>A0AAD8ALW6_DIPPU</name>
<evidence type="ECO:0000313" key="3">
    <source>
        <dbReference type="EMBL" id="KAJ9601522.1"/>
    </source>
</evidence>
<dbReference type="InterPro" id="IPR039128">
    <property type="entry name" value="TRIP4-like"/>
</dbReference>
<feature type="domain" description="Activating signal cointegrator 1 third" evidence="2">
    <location>
        <begin position="127"/>
        <end position="179"/>
    </location>
</feature>